<dbReference type="KEGG" id="lse:F1C12_12895"/>
<dbReference type="AlphaFoldDB" id="A0A7G6YBR9"/>
<accession>A0A7G6YBR9</accession>
<evidence type="ECO:0000313" key="1">
    <source>
        <dbReference type="EMBL" id="QNE35934.1"/>
    </source>
</evidence>
<name>A0A7G6YBR9_9MICO</name>
<gene>
    <name evidence="1" type="ORF">F1C12_12895</name>
</gene>
<dbReference type="EMBL" id="CP043641">
    <property type="protein sequence ID" value="QNE35934.1"/>
    <property type="molecule type" value="Genomic_DNA"/>
</dbReference>
<organism evidence="1 2">
    <name type="scientific">Leifsonia shinshuensis</name>
    <dbReference type="NCBI Taxonomy" id="150026"/>
    <lineage>
        <taxon>Bacteria</taxon>
        <taxon>Bacillati</taxon>
        <taxon>Actinomycetota</taxon>
        <taxon>Actinomycetes</taxon>
        <taxon>Micrococcales</taxon>
        <taxon>Microbacteriaceae</taxon>
        <taxon>Leifsonia</taxon>
    </lineage>
</organism>
<sequence length="118" mass="11872">MSGALHSVRVVPVFFLVLVAAVLAGIGFGHCSDAAHVNLSASWSQQVGVGDTNPDNSGAEFCAALCATAGAATPVHDSTVAVETLLETAHPAPPAVAIPQHESPTAPSRLGLLGILRI</sequence>
<dbReference type="Proteomes" id="UP000515511">
    <property type="component" value="Chromosome"/>
</dbReference>
<proteinExistence type="predicted"/>
<evidence type="ECO:0000313" key="2">
    <source>
        <dbReference type="Proteomes" id="UP000515511"/>
    </source>
</evidence>
<reference evidence="2" key="1">
    <citation type="submission" date="2019-09" db="EMBL/GenBank/DDBJ databases">
        <title>Antimicrobial potential of Antarctic Bacteria.</title>
        <authorList>
            <person name="Benaud N."/>
            <person name="Edwards R.J."/>
            <person name="Ferrari B.C."/>
        </authorList>
    </citation>
    <scope>NUCLEOTIDE SEQUENCE [LARGE SCALE GENOMIC DNA]</scope>
    <source>
        <strain evidence="2">INR9</strain>
    </source>
</reference>
<protein>
    <submittedName>
        <fullName evidence="1">Uncharacterized protein</fullName>
    </submittedName>
</protein>
<dbReference type="RefSeq" id="WP_175339296.1">
    <property type="nucleotide sequence ID" value="NZ_CP043641.1"/>
</dbReference>